<reference evidence="6 7" key="1">
    <citation type="submission" date="2009-12" db="EMBL/GenBank/DDBJ databases">
        <title>The Genome Sequence of Anolis carolinensis (Green Anole Lizard).</title>
        <authorList>
            <consortium name="The Genome Sequencing Platform"/>
            <person name="Di Palma F."/>
            <person name="Alfoldi J."/>
            <person name="Heiman D."/>
            <person name="Young S."/>
            <person name="Grabherr M."/>
            <person name="Johnson J."/>
            <person name="Lander E.S."/>
            <person name="Lindblad-Toh K."/>
        </authorList>
    </citation>
    <scope>NUCLEOTIDE SEQUENCE [LARGE SCALE GENOMIC DNA]</scope>
    <source>
        <strain evidence="6 7">JBL SC #1</strain>
    </source>
</reference>
<reference evidence="6" key="3">
    <citation type="submission" date="2025-09" db="UniProtKB">
        <authorList>
            <consortium name="Ensembl"/>
        </authorList>
    </citation>
    <scope>IDENTIFICATION</scope>
</reference>
<accession>A0A803SKX8</accession>
<keyword evidence="4" id="KW-0539">Nucleus</keyword>
<dbReference type="RefSeq" id="XP_003222324.1">
    <property type="nucleotide sequence ID" value="XM_003222276.4"/>
</dbReference>
<gene>
    <name evidence="6" type="primary">yae1</name>
</gene>
<name>A0A803SKX8_ANOCA</name>
<evidence type="ECO:0000313" key="7">
    <source>
        <dbReference type="Proteomes" id="UP000001646"/>
    </source>
</evidence>
<dbReference type="GO" id="GO:0005737">
    <property type="term" value="C:cytoplasm"/>
    <property type="evidence" value="ECO:0007669"/>
    <property type="project" value="UniProtKB-SubCell"/>
</dbReference>
<evidence type="ECO:0000313" key="6">
    <source>
        <dbReference type="Ensembl" id="ENSACAP00000023618.1"/>
    </source>
</evidence>
<dbReference type="Ensembl" id="ENSACAT00000046307.1">
    <property type="protein sequence ID" value="ENSACAP00000023618.1"/>
    <property type="gene ID" value="ENSACAG00000039349.1"/>
</dbReference>
<dbReference type="KEGG" id="acs:100560264"/>
<dbReference type="AlphaFoldDB" id="A0A803SKX8"/>
<dbReference type="GO" id="GO:0005634">
    <property type="term" value="C:nucleus"/>
    <property type="evidence" value="ECO:0007669"/>
    <property type="project" value="UniProtKB-SubCell"/>
</dbReference>
<protein>
    <recommendedName>
        <fullName evidence="5">Essential protein Yae1 N-terminal domain-containing protein</fullName>
    </recommendedName>
</protein>
<evidence type="ECO:0000256" key="2">
    <source>
        <dbReference type="ARBA" id="ARBA00004496"/>
    </source>
</evidence>
<evidence type="ECO:0000259" key="5">
    <source>
        <dbReference type="Pfam" id="PF09811"/>
    </source>
</evidence>
<dbReference type="Pfam" id="PF09811">
    <property type="entry name" value="Yae1_N"/>
    <property type="match status" value="1"/>
</dbReference>
<proteinExistence type="predicted"/>
<dbReference type="InterPro" id="IPR038881">
    <property type="entry name" value="Yae1-like"/>
</dbReference>
<feature type="domain" description="Essential protein Yae1 N-terminal" evidence="5">
    <location>
        <begin position="42"/>
        <end position="80"/>
    </location>
</feature>
<dbReference type="CTD" id="57002"/>
<evidence type="ECO:0000256" key="1">
    <source>
        <dbReference type="ARBA" id="ARBA00004123"/>
    </source>
</evidence>
<dbReference type="OrthoDB" id="20086at2759"/>
<dbReference type="InterPro" id="IPR019191">
    <property type="entry name" value="Essential_protein_Yae1_N"/>
</dbReference>
<dbReference type="InParanoid" id="A0A803SKX8"/>
<organism evidence="6 7">
    <name type="scientific">Anolis carolinensis</name>
    <name type="common">Green anole</name>
    <name type="synonym">American chameleon</name>
    <dbReference type="NCBI Taxonomy" id="28377"/>
    <lineage>
        <taxon>Eukaryota</taxon>
        <taxon>Metazoa</taxon>
        <taxon>Chordata</taxon>
        <taxon>Craniata</taxon>
        <taxon>Vertebrata</taxon>
        <taxon>Euteleostomi</taxon>
        <taxon>Lepidosauria</taxon>
        <taxon>Squamata</taxon>
        <taxon>Bifurcata</taxon>
        <taxon>Unidentata</taxon>
        <taxon>Episquamata</taxon>
        <taxon>Toxicofera</taxon>
        <taxon>Iguania</taxon>
        <taxon>Dactyloidae</taxon>
        <taxon>Anolis</taxon>
    </lineage>
</organism>
<dbReference type="PANTHER" id="PTHR18829:SF0">
    <property type="entry name" value="PROTEIN YAE1 HOMOLOG"/>
    <property type="match status" value="1"/>
</dbReference>
<evidence type="ECO:0000256" key="4">
    <source>
        <dbReference type="ARBA" id="ARBA00023242"/>
    </source>
</evidence>
<keyword evidence="7" id="KW-1185">Reference proteome</keyword>
<dbReference type="GeneID" id="100560264"/>
<dbReference type="PANTHER" id="PTHR18829">
    <property type="entry name" value="PROTEIN YAE1 HOMOLOG"/>
    <property type="match status" value="1"/>
</dbReference>
<sequence>MSWARALLEPRGGEDVFDEEADELDVAQKEWKSAMERRVKEGYREGIEAGKEATLQQSFNQGYKEAIRIMFSCGQLKGTLSALSSWCQLSECHSAMLNEVTYLLNELGKYEEHMLNDLNCIQPQPHVGDLLDTIEAMDLGHSCNGTTNETISENDTAINGHHLRHNNVTCSIQSGCCQRTKEGKDSRRQTLTWIKEKTINLVEQLDLNSDTIEHIHLLQT</sequence>
<dbReference type="GeneTree" id="ENSGT00390000011176"/>
<dbReference type="Proteomes" id="UP000001646">
    <property type="component" value="Chromosome 6"/>
</dbReference>
<comment type="subcellular location">
    <subcellularLocation>
        <location evidence="2">Cytoplasm</location>
    </subcellularLocation>
    <subcellularLocation>
        <location evidence="1">Nucleus</location>
    </subcellularLocation>
</comment>
<evidence type="ECO:0000256" key="3">
    <source>
        <dbReference type="ARBA" id="ARBA00022490"/>
    </source>
</evidence>
<keyword evidence="3" id="KW-0963">Cytoplasm</keyword>
<reference evidence="6" key="2">
    <citation type="submission" date="2025-08" db="UniProtKB">
        <authorList>
            <consortium name="Ensembl"/>
        </authorList>
    </citation>
    <scope>IDENTIFICATION</scope>
</reference>